<dbReference type="InParanoid" id="K5W960"/>
<feature type="chain" id="PRO_5003885437" evidence="1">
    <location>
        <begin position="24"/>
        <end position="124"/>
    </location>
</feature>
<evidence type="ECO:0000313" key="2">
    <source>
        <dbReference type="EMBL" id="EKM55745.1"/>
    </source>
</evidence>
<dbReference type="HOGENOM" id="CLU_2004712_0_0_1"/>
<proteinExistence type="predicted"/>
<dbReference type="KEGG" id="pco:PHACADRAFT_256597"/>
<dbReference type="GeneID" id="18916620"/>
<dbReference type="RefSeq" id="XP_007396064.1">
    <property type="nucleotide sequence ID" value="XM_007396002.1"/>
</dbReference>
<name>K5W960_PHACS</name>
<dbReference type="Proteomes" id="UP000008370">
    <property type="component" value="Unassembled WGS sequence"/>
</dbReference>
<keyword evidence="1" id="KW-0732">Signal</keyword>
<organism evidence="2 3">
    <name type="scientific">Phanerochaete carnosa (strain HHB-10118-sp)</name>
    <name type="common">White-rot fungus</name>
    <name type="synonym">Peniophora carnosa</name>
    <dbReference type="NCBI Taxonomy" id="650164"/>
    <lineage>
        <taxon>Eukaryota</taxon>
        <taxon>Fungi</taxon>
        <taxon>Dikarya</taxon>
        <taxon>Basidiomycota</taxon>
        <taxon>Agaricomycotina</taxon>
        <taxon>Agaricomycetes</taxon>
        <taxon>Polyporales</taxon>
        <taxon>Phanerochaetaceae</taxon>
        <taxon>Phanerochaete</taxon>
    </lineage>
</organism>
<sequence>MPSSTILHAACFAVGALVGGGVATAISRNNTAQRPVAVPVPASESVKQPIVEVQPSGAPKLSTPGTLVKTDSQLLRYGHPGPVSDLLVRKAYVAAYDRRLRHPAWVCLLFNFCRNAQSIALLDC</sequence>
<dbReference type="AlphaFoldDB" id="K5W960"/>
<evidence type="ECO:0000313" key="3">
    <source>
        <dbReference type="Proteomes" id="UP000008370"/>
    </source>
</evidence>
<keyword evidence="3" id="KW-1185">Reference proteome</keyword>
<gene>
    <name evidence="2" type="ORF">PHACADRAFT_256597</name>
</gene>
<dbReference type="InterPro" id="IPR044929">
    <property type="entry name" value="DNA/RNA_non-sp_Endonuclease_sf"/>
</dbReference>
<dbReference type="EMBL" id="JH930472">
    <property type="protein sequence ID" value="EKM55745.1"/>
    <property type="molecule type" value="Genomic_DNA"/>
</dbReference>
<dbReference type="Gene3D" id="3.40.570.10">
    <property type="entry name" value="Extracellular Endonuclease, subunit A"/>
    <property type="match status" value="1"/>
</dbReference>
<dbReference type="OrthoDB" id="5418055at2759"/>
<accession>K5W960</accession>
<protein>
    <submittedName>
        <fullName evidence="2">Uncharacterized protein</fullName>
    </submittedName>
</protein>
<feature type="signal peptide" evidence="1">
    <location>
        <begin position="1"/>
        <end position="23"/>
    </location>
</feature>
<reference evidence="2 3" key="1">
    <citation type="journal article" date="2012" name="BMC Genomics">
        <title>Comparative genomics of the white-rot fungi, Phanerochaete carnosa and P. chrysosporium, to elucidate the genetic basis of the distinct wood types they colonize.</title>
        <authorList>
            <person name="Suzuki H."/>
            <person name="MacDonald J."/>
            <person name="Syed K."/>
            <person name="Salamov A."/>
            <person name="Hori C."/>
            <person name="Aerts A."/>
            <person name="Henrissat B."/>
            <person name="Wiebenga A."/>
            <person name="vanKuyk P.A."/>
            <person name="Barry K."/>
            <person name="Lindquist E."/>
            <person name="LaButti K."/>
            <person name="Lapidus A."/>
            <person name="Lucas S."/>
            <person name="Coutinho P."/>
            <person name="Gong Y."/>
            <person name="Samejima M."/>
            <person name="Mahadevan R."/>
            <person name="Abou-Zaid M."/>
            <person name="de Vries R.P."/>
            <person name="Igarashi K."/>
            <person name="Yadav J.S."/>
            <person name="Grigoriev I.V."/>
            <person name="Master E.R."/>
        </authorList>
    </citation>
    <scope>NUCLEOTIDE SEQUENCE [LARGE SCALE GENOMIC DNA]</scope>
    <source>
        <strain evidence="2 3">HHB-10118-sp</strain>
    </source>
</reference>
<evidence type="ECO:0000256" key="1">
    <source>
        <dbReference type="SAM" id="SignalP"/>
    </source>
</evidence>